<feature type="region of interest" description="Disordered" evidence="1">
    <location>
        <begin position="35"/>
        <end position="118"/>
    </location>
</feature>
<feature type="non-terminal residue" evidence="2">
    <location>
        <position position="248"/>
    </location>
</feature>
<name>A0A843XW66_COLES</name>
<protein>
    <submittedName>
        <fullName evidence="2">Uncharacterized protein</fullName>
    </submittedName>
</protein>
<dbReference type="Proteomes" id="UP000652761">
    <property type="component" value="Unassembled WGS sequence"/>
</dbReference>
<organism evidence="2 3">
    <name type="scientific">Colocasia esculenta</name>
    <name type="common">Wild taro</name>
    <name type="synonym">Arum esculentum</name>
    <dbReference type="NCBI Taxonomy" id="4460"/>
    <lineage>
        <taxon>Eukaryota</taxon>
        <taxon>Viridiplantae</taxon>
        <taxon>Streptophyta</taxon>
        <taxon>Embryophyta</taxon>
        <taxon>Tracheophyta</taxon>
        <taxon>Spermatophyta</taxon>
        <taxon>Magnoliopsida</taxon>
        <taxon>Liliopsida</taxon>
        <taxon>Araceae</taxon>
        <taxon>Aroideae</taxon>
        <taxon>Colocasieae</taxon>
        <taxon>Colocasia</taxon>
    </lineage>
</organism>
<feature type="compositionally biased region" description="Low complexity" evidence="1">
    <location>
        <begin position="56"/>
        <end position="68"/>
    </location>
</feature>
<evidence type="ECO:0000313" key="3">
    <source>
        <dbReference type="Proteomes" id="UP000652761"/>
    </source>
</evidence>
<evidence type="ECO:0000256" key="1">
    <source>
        <dbReference type="SAM" id="MobiDB-lite"/>
    </source>
</evidence>
<dbReference type="AlphaFoldDB" id="A0A843XW66"/>
<evidence type="ECO:0000313" key="2">
    <source>
        <dbReference type="EMBL" id="MQM23230.1"/>
    </source>
</evidence>
<keyword evidence="3" id="KW-1185">Reference proteome</keyword>
<dbReference type="EMBL" id="NMUH01015484">
    <property type="protein sequence ID" value="MQM23230.1"/>
    <property type="molecule type" value="Genomic_DNA"/>
</dbReference>
<accession>A0A843XW66</accession>
<reference evidence="2" key="1">
    <citation type="submission" date="2017-07" db="EMBL/GenBank/DDBJ databases">
        <title>Taro Niue Genome Assembly and Annotation.</title>
        <authorList>
            <person name="Atibalentja N."/>
            <person name="Keating K."/>
            <person name="Fields C.J."/>
        </authorList>
    </citation>
    <scope>NUCLEOTIDE SEQUENCE</scope>
    <source>
        <strain evidence="2">Niue_2</strain>
        <tissue evidence="2">Leaf</tissue>
    </source>
</reference>
<proteinExistence type="predicted"/>
<comment type="caution">
    <text evidence="2">The sequence shown here is derived from an EMBL/GenBank/DDBJ whole genome shotgun (WGS) entry which is preliminary data.</text>
</comment>
<sequence length="248" mass="26709">MGEASSVDLTWSSVDTTSPFLQHSAFALKHCVDTSRRTPPFTAPPSHRWSPSAVASPPSGLPSPQLQLHAGDPPSPSVAVPLRRESHLHAGGPPSPSVATLPRLPPPPPPLTSTSHQSTSPAWPIASFLPLPPPWFLVVSALFVMAHAYGGIGLCRSLFLPPLSRSLPLPHLRSICTICTILGEGHWPTRGVTERRLPDGQQWNVSLVRGYDHFNGKSLDDVIASVPAGIDSSDWQTMCEMWTNGNER</sequence>
<gene>
    <name evidence="2" type="ORF">Taro_056294</name>
</gene>